<dbReference type="Gene3D" id="3.30.930.10">
    <property type="entry name" value="Bira Bifunctional Protein, Domain 2"/>
    <property type="match status" value="1"/>
</dbReference>
<dbReference type="PROSITE" id="PS01313">
    <property type="entry name" value="LIPB"/>
    <property type="match status" value="1"/>
</dbReference>
<reference evidence="11 12" key="1">
    <citation type="submission" date="2018-06" db="EMBL/GenBank/DDBJ databases">
        <authorList>
            <consortium name="Pathogen Informatics"/>
            <person name="Doyle S."/>
        </authorList>
    </citation>
    <scope>NUCLEOTIDE SEQUENCE [LARGE SCALE GENOMIC DNA]</scope>
    <source>
        <strain evidence="11 12">NCTC10911</strain>
    </source>
</reference>
<dbReference type="SUPFAM" id="SSF55681">
    <property type="entry name" value="Class II aaRS and biotin synthetases"/>
    <property type="match status" value="1"/>
</dbReference>
<dbReference type="InterPro" id="IPR004143">
    <property type="entry name" value="BPL_LPL_catalytic"/>
</dbReference>
<gene>
    <name evidence="6 11" type="primary">lipB</name>
    <name evidence="11" type="ORF">NCTC10911_00448</name>
</gene>
<dbReference type="InterPro" id="IPR045864">
    <property type="entry name" value="aa-tRNA-synth_II/BPL/LPL"/>
</dbReference>
<name>A0A0E8E6L6_BORPT</name>
<dbReference type="CDD" id="cd16444">
    <property type="entry name" value="LipB"/>
    <property type="match status" value="1"/>
</dbReference>
<dbReference type="InterPro" id="IPR000544">
    <property type="entry name" value="Octanoyltransferase"/>
</dbReference>
<dbReference type="GO" id="GO:0033819">
    <property type="term" value="F:lipoyl(octanoyl) transferase activity"/>
    <property type="evidence" value="ECO:0007669"/>
    <property type="project" value="UniProtKB-EC"/>
</dbReference>
<dbReference type="Proteomes" id="UP000255014">
    <property type="component" value="Unassembled WGS sequence"/>
</dbReference>
<comment type="pathway">
    <text evidence="1 6 7">Protein modification; protein lipoylation via endogenous pathway; protein N(6)-(lipoyl)lysine from octanoyl-[acyl-carrier-protein]: step 1/2.</text>
</comment>
<dbReference type="GO" id="GO:0009249">
    <property type="term" value="P:protein lipoylation"/>
    <property type="evidence" value="ECO:0007669"/>
    <property type="project" value="InterPro"/>
</dbReference>
<evidence type="ECO:0000256" key="4">
    <source>
        <dbReference type="ARBA" id="ARBA00023315"/>
    </source>
</evidence>
<evidence type="ECO:0000313" key="11">
    <source>
        <dbReference type="EMBL" id="SUV63447.1"/>
    </source>
</evidence>
<accession>A0A0E8E6L6</accession>
<proteinExistence type="inferred from homology"/>
<comment type="function">
    <text evidence="5 6 7">Catalyzes the transfer of endogenously produced octanoic acid from octanoyl-acyl-carrier-protein onto the lipoyl domains of lipoate-dependent enzymes. Lipoyl-ACP can also act as a substrate although octanoyl-ACP is likely to be the physiological substrate.</text>
</comment>
<dbReference type="EMBL" id="UFTT01000002">
    <property type="protein sequence ID" value="SUV63447.1"/>
    <property type="molecule type" value="Genomic_DNA"/>
</dbReference>
<dbReference type="PIRSF" id="PIRSF016262">
    <property type="entry name" value="LPLase"/>
    <property type="match status" value="1"/>
</dbReference>
<evidence type="ECO:0000256" key="7">
    <source>
        <dbReference type="PIRNR" id="PIRNR016262"/>
    </source>
</evidence>
<protein>
    <recommendedName>
        <fullName evidence="6 7">Octanoyltransferase</fullName>
        <ecNumber evidence="6 7">2.3.1.181</ecNumber>
    </recommendedName>
    <alternativeName>
        <fullName evidence="6">Lipoate-protein ligase B</fullName>
    </alternativeName>
    <alternativeName>
        <fullName evidence="6">Lipoyl/octanoyl transferase</fullName>
    </alternativeName>
    <alternativeName>
        <fullName evidence="6">Octanoyl-[acyl-carrier-protein]-protein N-octanoyltransferase</fullName>
    </alternativeName>
</protein>
<feature type="binding site" evidence="6 9">
    <location>
        <begin position="139"/>
        <end position="141"/>
    </location>
    <ligand>
        <name>substrate</name>
    </ligand>
</feature>
<dbReference type="UniPathway" id="UPA00538">
    <property type="reaction ID" value="UER00592"/>
</dbReference>
<evidence type="ECO:0000256" key="2">
    <source>
        <dbReference type="ARBA" id="ARBA00022490"/>
    </source>
</evidence>
<evidence type="ECO:0000256" key="9">
    <source>
        <dbReference type="PIRSR" id="PIRSR016262-2"/>
    </source>
</evidence>
<keyword evidence="4 6" id="KW-0012">Acyltransferase</keyword>
<dbReference type="EC" id="2.3.1.181" evidence="6 7"/>
<organism evidence="11 12">
    <name type="scientific">Bordetella pertussis</name>
    <dbReference type="NCBI Taxonomy" id="520"/>
    <lineage>
        <taxon>Bacteria</taxon>
        <taxon>Pseudomonadati</taxon>
        <taxon>Pseudomonadota</taxon>
        <taxon>Betaproteobacteria</taxon>
        <taxon>Burkholderiales</taxon>
        <taxon>Alcaligenaceae</taxon>
        <taxon>Bordetella</taxon>
    </lineage>
</organism>
<dbReference type="AlphaFoldDB" id="A0A0E8E6L6"/>
<feature type="binding site" evidence="6 9">
    <location>
        <begin position="66"/>
        <end position="73"/>
    </location>
    <ligand>
        <name>substrate</name>
    </ligand>
</feature>
<dbReference type="OMA" id="GEVTYHC"/>
<evidence type="ECO:0000313" key="12">
    <source>
        <dbReference type="Proteomes" id="UP000255014"/>
    </source>
</evidence>
<dbReference type="GO" id="GO:0005737">
    <property type="term" value="C:cytoplasm"/>
    <property type="evidence" value="ECO:0007669"/>
    <property type="project" value="UniProtKB-SubCell"/>
</dbReference>
<dbReference type="InterPro" id="IPR020605">
    <property type="entry name" value="Octanoyltransferase_CS"/>
</dbReference>
<dbReference type="PANTHER" id="PTHR10993">
    <property type="entry name" value="OCTANOYLTRANSFERASE"/>
    <property type="match status" value="1"/>
</dbReference>
<evidence type="ECO:0000256" key="6">
    <source>
        <dbReference type="HAMAP-Rule" id="MF_00013"/>
    </source>
</evidence>
<evidence type="ECO:0000256" key="10">
    <source>
        <dbReference type="PIRSR" id="PIRSR016262-3"/>
    </source>
</evidence>
<sequence>MIKWLARPADYASVWDAMKTFTAARGPGTADEIWLCEHAPVYTLGQVGRPEHLLNPGLIPVVHCDRGGQVTYHGPGQVLAYTLFDLRRAGLYVREYVDMLEQATLATLRELGLEQACRKPGAPGIYVPQPGGELAKIAALGVKVRNGYAYHGLALNIDMDLSPFLGINPCGYEGLRTVDLAACGVRTSVERAGELLAAQLARAHGQAVQQRAAALAGVPG</sequence>
<evidence type="ECO:0000256" key="5">
    <source>
        <dbReference type="ARBA" id="ARBA00024732"/>
    </source>
</evidence>
<comment type="similarity">
    <text evidence="6 7">Belongs to the LipB family.</text>
</comment>
<keyword evidence="2 6" id="KW-0963">Cytoplasm</keyword>
<dbReference type="NCBIfam" id="TIGR00214">
    <property type="entry name" value="lipB"/>
    <property type="match status" value="1"/>
</dbReference>
<comment type="miscellaneous">
    <text evidence="6">In the reaction, the free carboxyl group of octanoic acid is attached via an amide linkage to the epsilon-amino group of a specific lysine residue of lipoyl domains of lipoate-dependent enzymes.</text>
</comment>
<dbReference type="FunFam" id="3.30.930.10:FF:000020">
    <property type="entry name" value="Octanoyltransferase"/>
    <property type="match status" value="1"/>
</dbReference>
<dbReference type="GeneID" id="69603636"/>
<dbReference type="PROSITE" id="PS51733">
    <property type="entry name" value="BPL_LPL_CATALYTIC"/>
    <property type="match status" value="1"/>
</dbReference>
<evidence type="ECO:0000256" key="3">
    <source>
        <dbReference type="ARBA" id="ARBA00022679"/>
    </source>
</evidence>
<feature type="binding site" evidence="6 9">
    <location>
        <begin position="152"/>
        <end position="154"/>
    </location>
    <ligand>
        <name>substrate</name>
    </ligand>
</feature>
<dbReference type="SMR" id="A0A0E8E6L6"/>
<dbReference type="HAMAP" id="MF_00013">
    <property type="entry name" value="LipB"/>
    <property type="match status" value="1"/>
</dbReference>
<dbReference type="Pfam" id="PF21948">
    <property type="entry name" value="LplA-B_cat"/>
    <property type="match status" value="1"/>
</dbReference>
<comment type="catalytic activity">
    <reaction evidence="6 7">
        <text>octanoyl-[ACP] + L-lysyl-[protein] = N(6)-octanoyl-L-lysyl-[protein] + holo-[ACP] + H(+)</text>
        <dbReference type="Rhea" id="RHEA:17665"/>
        <dbReference type="Rhea" id="RHEA-COMP:9636"/>
        <dbReference type="Rhea" id="RHEA-COMP:9685"/>
        <dbReference type="Rhea" id="RHEA-COMP:9752"/>
        <dbReference type="Rhea" id="RHEA-COMP:9928"/>
        <dbReference type="ChEBI" id="CHEBI:15378"/>
        <dbReference type="ChEBI" id="CHEBI:29969"/>
        <dbReference type="ChEBI" id="CHEBI:64479"/>
        <dbReference type="ChEBI" id="CHEBI:78463"/>
        <dbReference type="ChEBI" id="CHEBI:78809"/>
        <dbReference type="EC" id="2.3.1.181"/>
    </reaction>
</comment>
<evidence type="ECO:0000256" key="8">
    <source>
        <dbReference type="PIRSR" id="PIRSR016262-1"/>
    </source>
</evidence>
<comment type="subcellular location">
    <subcellularLocation>
        <location evidence="6">Cytoplasm</location>
    </subcellularLocation>
</comment>
<feature type="site" description="Lowers pKa of active site Cys" evidence="6 10">
    <location>
        <position position="136"/>
    </location>
</feature>
<dbReference type="NCBIfam" id="NF010922">
    <property type="entry name" value="PRK14342.1"/>
    <property type="match status" value="1"/>
</dbReference>
<dbReference type="RefSeq" id="WP_010929623.1">
    <property type="nucleotide sequence ID" value="NZ_AP024746.1"/>
</dbReference>
<evidence type="ECO:0000256" key="1">
    <source>
        <dbReference type="ARBA" id="ARBA00004821"/>
    </source>
</evidence>
<feature type="active site" description="Acyl-thioester intermediate" evidence="6 8">
    <location>
        <position position="170"/>
    </location>
</feature>
<keyword evidence="3 6" id="KW-0808">Transferase</keyword>
<dbReference type="PANTHER" id="PTHR10993:SF7">
    <property type="entry name" value="LIPOYLTRANSFERASE 2, MITOCHONDRIAL-RELATED"/>
    <property type="match status" value="1"/>
</dbReference>